<accession>A0ABU0DBY9</accession>
<name>A0ABU0DBY9_9HYPH</name>
<dbReference type="RefSeq" id="WP_307056900.1">
    <property type="nucleotide sequence ID" value="NZ_JAUSUH010000001.1"/>
</dbReference>
<protein>
    <submittedName>
        <fullName evidence="2">Uncharacterized protein</fullName>
    </submittedName>
</protein>
<evidence type="ECO:0000256" key="1">
    <source>
        <dbReference type="SAM" id="Phobius"/>
    </source>
</evidence>
<keyword evidence="1" id="KW-0812">Transmembrane</keyword>
<reference evidence="2 3" key="1">
    <citation type="submission" date="2023-07" db="EMBL/GenBank/DDBJ databases">
        <title>Genomic Encyclopedia of Type Strains, Phase IV (KMG-IV): sequencing the most valuable type-strain genomes for metagenomic binning, comparative biology and taxonomic classification.</title>
        <authorList>
            <person name="Goeker M."/>
        </authorList>
    </citation>
    <scope>NUCLEOTIDE SEQUENCE [LARGE SCALE GENOMIC DNA]</scope>
    <source>
        <strain evidence="2 3">DSM 1277</strain>
    </source>
</reference>
<keyword evidence="1" id="KW-1133">Transmembrane helix</keyword>
<evidence type="ECO:0000313" key="3">
    <source>
        <dbReference type="Proteomes" id="UP001238467"/>
    </source>
</evidence>
<feature type="transmembrane region" description="Helical" evidence="1">
    <location>
        <begin position="28"/>
        <end position="49"/>
    </location>
</feature>
<sequence length="51" mass="5291">MTHMPRRPRARAIAIRAEDARQALIRRAILAVVGGMVVAAGLSAVLNGVGG</sequence>
<proteinExistence type="predicted"/>
<organism evidence="2 3">
    <name type="scientific">Ancylobacter vacuolatus</name>
    <dbReference type="NCBI Taxonomy" id="223389"/>
    <lineage>
        <taxon>Bacteria</taxon>
        <taxon>Pseudomonadati</taxon>
        <taxon>Pseudomonadota</taxon>
        <taxon>Alphaproteobacteria</taxon>
        <taxon>Hyphomicrobiales</taxon>
        <taxon>Xanthobacteraceae</taxon>
        <taxon>Ancylobacter</taxon>
    </lineage>
</organism>
<keyword evidence="1" id="KW-0472">Membrane</keyword>
<gene>
    <name evidence="2" type="ORF">J2S76_000321</name>
</gene>
<keyword evidence="3" id="KW-1185">Reference proteome</keyword>
<dbReference type="EMBL" id="JAUSUH010000001">
    <property type="protein sequence ID" value="MDQ0345920.1"/>
    <property type="molecule type" value="Genomic_DNA"/>
</dbReference>
<comment type="caution">
    <text evidence="2">The sequence shown here is derived from an EMBL/GenBank/DDBJ whole genome shotgun (WGS) entry which is preliminary data.</text>
</comment>
<dbReference type="Proteomes" id="UP001238467">
    <property type="component" value="Unassembled WGS sequence"/>
</dbReference>
<evidence type="ECO:0000313" key="2">
    <source>
        <dbReference type="EMBL" id="MDQ0345920.1"/>
    </source>
</evidence>